<keyword evidence="2" id="KW-0812">Transmembrane</keyword>
<organism evidence="3">
    <name type="scientific">marine sediment metagenome</name>
    <dbReference type="NCBI Taxonomy" id="412755"/>
    <lineage>
        <taxon>unclassified sequences</taxon>
        <taxon>metagenomes</taxon>
        <taxon>ecological metagenomes</taxon>
    </lineage>
</organism>
<keyword evidence="2" id="KW-1133">Transmembrane helix</keyword>
<sequence>HPFLNQIEEALSESTDNLEEIILRAEGEKYLAETELDALRVRVESLEVQKEDLIEELVQEEADMERLILENGRATNKLQIVFIVAVIGWIIGFLGWYKLATA</sequence>
<evidence type="ECO:0000313" key="3">
    <source>
        <dbReference type="EMBL" id="GAH05399.1"/>
    </source>
</evidence>
<comment type="caution">
    <text evidence="3">The sequence shown here is derived from an EMBL/GenBank/DDBJ whole genome shotgun (WGS) entry which is preliminary data.</text>
</comment>
<feature type="non-terminal residue" evidence="3">
    <location>
        <position position="1"/>
    </location>
</feature>
<keyword evidence="2" id="KW-0472">Membrane</keyword>
<dbReference type="EMBL" id="BART01038336">
    <property type="protein sequence ID" value="GAH05399.1"/>
    <property type="molecule type" value="Genomic_DNA"/>
</dbReference>
<gene>
    <name evidence="3" type="ORF">S01H4_63639</name>
</gene>
<dbReference type="AlphaFoldDB" id="X1DK59"/>
<keyword evidence="1" id="KW-0175">Coiled coil</keyword>
<name>X1DK59_9ZZZZ</name>
<evidence type="ECO:0000256" key="1">
    <source>
        <dbReference type="SAM" id="Coils"/>
    </source>
</evidence>
<evidence type="ECO:0000256" key="2">
    <source>
        <dbReference type="SAM" id="Phobius"/>
    </source>
</evidence>
<proteinExistence type="predicted"/>
<reference evidence="3" key="1">
    <citation type="journal article" date="2014" name="Front. Microbiol.">
        <title>High frequency of phylogenetically diverse reductive dehalogenase-homologous genes in deep subseafloor sedimentary metagenomes.</title>
        <authorList>
            <person name="Kawai M."/>
            <person name="Futagami T."/>
            <person name="Toyoda A."/>
            <person name="Takaki Y."/>
            <person name="Nishi S."/>
            <person name="Hori S."/>
            <person name="Arai W."/>
            <person name="Tsubouchi T."/>
            <person name="Morono Y."/>
            <person name="Uchiyama I."/>
            <person name="Ito T."/>
            <person name="Fujiyama A."/>
            <person name="Inagaki F."/>
            <person name="Takami H."/>
        </authorList>
    </citation>
    <scope>NUCLEOTIDE SEQUENCE</scope>
    <source>
        <strain evidence="3">Expedition CK06-06</strain>
    </source>
</reference>
<feature type="transmembrane region" description="Helical" evidence="2">
    <location>
        <begin position="78"/>
        <end position="97"/>
    </location>
</feature>
<feature type="coiled-coil region" evidence="1">
    <location>
        <begin position="4"/>
        <end position="77"/>
    </location>
</feature>
<accession>X1DK59</accession>
<protein>
    <submittedName>
        <fullName evidence="3">Uncharacterized protein</fullName>
    </submittedName>
</protein>